<sequence>MAPNDAHVKLLLSVNDENFKEKAFKCCQKTTNVIVCIKCGSIFHLSCSSRKKQKCIKLCDTRIVCETCEQSENPKGNSVSHTQEVNAHILQLEIDFLKTILSEKEEKYKILFDNNQLLKRTNELLEEKVKQKTKEPEFKVINVDKRKNWTSPGKDDKQLQNVNDLTNSKQTELVVTKIPADGTLARSSTSTNFGNEVPNEKKYITSRQMSAAMQEAKTQTVLHNLLNTENNAPVLSESSSNGAWTQVAHRKKRKFLVGSTESPCNIEAVPQMINLHVTRLKPDTKPEQLEKFLENHLDGVKCEIHQSKKPDIYASMKVTIRRDLIKNAWKREIWPSGALVSFFKMRRTLSH</sequence>
<proteinExistence type="predicted"/>
<evidence type="ECO:0000313" key="2">
    <source>
        <dbReference type="EnsemblMetazoa" id="XP_050513250.1"/>
    </source>
</evidence>
<protein>
    <submittedName>
        <fullName evidence="2">Uncharacterized protein</fullName>
    </submittedName>
</protein>
<dbReference type="RefSeq" id="XP_050513250.1">
    <property type="nucleotide sequence ID" value="XM_050657293.1"/>
</dbReference>
<evidence type="ECO:0000256" key="1">
    <source>
        <dbReference type="SAM" id="Coils"/>
    </source>
</evidence>
<keyword evidence="1" id="KW-0175">Coiled coil</keyword>
<dbReference type="Proteomes" id="UP001652700">
    <property type="component" value="Unplaced"/>
</dbReference>
<dbReference type="GeneID" id="126888865"/>
<evidence type="ECO:0000313" key="3">
    <source>
        <dbReference type="Proteomes" id="UP001652700"/>
    </source>
</evidence>
<dbReference type="EnsemblMetazoa" id="XM_050657293.1">
    <property type="protein sequence ID" value="XP_050513250.1"/>
    <property type="gene ID" value="LOC126888865"/>
</dbReference>
<feature type="coiled-coil region" evidence="1">
    <location>
        <begin position="108"/>
        <end position="135"/>
    </location>
</feature>
<reference evidence="2" key="1">
    <citation type="submission" date="2025-05" db="UniProtKB">
        <authorList>
            <consortium name="EnsemblMetazoa"/>
        </authorList>
    </citation>
    <scope>IDENTIFICATION</scope>
</reference>
<keyword evidence="3" id="KW-1185">Reference proteome</keyword>
<organism evidence="2 3">
    <name type="scientific">Diabrotica virgifera virgifera</name>
    <name type="common">western corn rootworm</name>
    <dbReference type="NCBI Taxonomy" id="50390"/>
    <lineage>
        <taxon>Eukaryota</taxon>
        <taxon>Metazoa</taxon>
        <taxon>Ecdysozoa</taxon>
        <taxon>Arthropoda</taxon>
        <taxon>Hexapoda</taxon>
        <taxon>Insecta</taxon>
        <taxon>Pterygota</taxon>
        <taxon>Neoptera</taxon>
        <taxon>Endopterygota</taxon>
        <taxon>Coleoptera</taxon>
        <taxon>Polyphaga</taxon>
        <taxon>Cucujiformia</taxon>
        <taxon>Chrysomeloidea</taxon>
        <taxon>Chrysomelidae</taxon>
        <taxon>Galerucinae</taxon>
        <taxon>Diabroticina</taxon>
        <taxon>Diabroticites</taxon>
        <taxon>Diabrotica</taxon>
    </lineage>
</organism>
<accession>A0ABM5KST4</accession>
<name>A0ABM5KST4_DIAVI</name>